<evidence type="ECO:0000259" key="1">
    <source>
        <dbReference type="Pfam" id="PF21570"/>
    </source>
</evidence>
<feature type="domain" description="Arginine dihydrolase ArgZ/ArgE-like C-terminal second subdomain" evidence="1">
    <location>
        <begin position="22"/>
        <end position="85"/>
    </location>
</feature>
<name>X0W2Y5_9ZZZZ</name>
<dbReference type="Gene3D" id="3.40.50.10690">
    <property type="entry name" value="putative lor/sdh protein like domains"/>
    <property type="match status" value="1"/>
</dbReference>
<proteinExistence type="predicted"/>
<feature type="non-terminal residue" evidence="2">
    <location>
        <position position="1"/>
    </location>
</feature>
<dbReference type="InterPro" id="IPR048963">
    <property type="entry name" value="ArgZ/ArgE-like_C_2nd"/>
</dbReference>
<dbReference type="AlphaFoldDB" id="X0W2Y5"/>
<reference evidence="2" key="1">
    <citation type="journal article" date="2014" name="Front. Microbiol.">
        <title>High frequency of phylogenetically diverse reductive dehalogenase-homologous genes in deep subseafloor sedimentary metagenomes.</title>
        <authorList>
            <person name="Kawai M."/>
            <person name="Futagami T."/>
            <person name="Toyoda A."/>
            <person name="Takaki Y."/>
            <person name="Nishi S."/>
            <person name="Hori S."/>
            <person name="Arai W."/>
            <person name="Tsubouchi T."/>
            <person name="Morono Y."/>
            <person name="Uchiyama I."/>
            <person name="Ito T."/>
            <person name="Fujiyama A."/>
            <person name="Inagaki F."/>
            <person name="Takami H."/>
        </authorList>
    </citation>
    <scope>NUCLEOTIDE SEQUENCE</scope>
    <source>
        <strain evidence="2">Expedition CK06-06</strain>
    </source>
</reference>
<comment type="caution">
    <text evidence="2">The sequence shown here is derived from an EMBL/GenBank/DDBJ whole genome shotgun (WGS) entry which is preliminary data.</text>
</comment>
<dbReference type="EMBL" id="BARS01036025">
    <property type="protein sequence ID" value="GAG25169.1"/>
    <property type="molecule type" value="Genomic_DNA"/>
</dbReference>
<protein>
    <recommendedName>
        <fullName evidence="1">Arginine dihydrolase ArgZ/ArgE-like C-terminal second subdomain domain-containing protein</fullName>
    </recommendedName>
</protein>
<evidence type="ECO:0000313" key="2">
    <source>
        <dbReference type="EMBL" id="GAG25169.1"/>
    </source>
</evidence>
<gene>
    <name evidence="2" type="ORF">S01H1_55422</name>
</gene>
<sequence length="257" mass="26680">GASAAELLASLPDFLGARELRSVALAIVAARKADRPVVFALGGHVVKVGCSPVIIDLMRRGWVSALACNGATAIHDVEAATFGQTSEDVAANLASGEFGMVSETAEFFAQAAVRGANDNVGLGRAVGQLLTERSPEHLPISLLATASELGLPATVHVAWGTDTVHMHPQVDAAAMGRASGTDFRLLCSVVQDLGADPPDAPGGVWCNVGSAVILPEVFLKAVTVARNLGARLEGMVTANFDMLGHYRPRQNVITRPV</sequence>
<accession>X0W2Y5</accession>
<feature type="non-terminal residue" evidence="2">
    <location>
        <position position="257"/>
    </location>
</feature>
<organism evidence="2">
    <name type="scientific">marine sediment metagenome</name>
    <dbReference type="NCBI Taxonomy" id="412755"/>
    <lineage>
        <taxon>unclassified sequences</taxon>
        <taxon>metagenomes</taxon>
        <taxon>ecological metagenomes</taxon>
    </lineage>
</organism>
<dbReference type="Pfam" id="PF21570">
    <property type="entry name" value="ArgZ-like_C_2nd"/>
    <property type="match status" value="1"/>
</dbReference>